<feature type="compositionally biased region" description="Basic and acidic residues" evidence="7">
    <location>
        <begin position="953"/>
        <end position="977"/>
    </location>
</feature>
<dbReference type="SMART" id="SM00242">
    <property type="entry name" value="MYSc"/>
    <property type="match status" value="1"/>
</dbReference>
<dbReference type="Gene3D" id="1.20.58.530">
    <property type="match status" value="1"/>
</dbReference>
<dbReference type="GO" id="GO:0016459">
    <property type="term" value="C:myosin complex"/>
    <property type="evidence" value="ECO:0007669"/>
    <property type="project" value="UniProtKB-KW"/>
</dbReference>
<organism evidence="9 10">
    <name type="scientific">Bodo saltans</name>
    <name type="common">Flagellated protozoan</name>
    <dbReference type="NCBI Taxonomy" id="75058"/>
    <lineage>
        <taxon>Eukaryota</taxon>
        <taxon>Discoba</taxon>
        <taxon>Euglenozoa</taxon>
        <taxon>Kinetoplastea</taxon>
        <taxon>Metakinetoplastina</taxon>
        <taxon>Eubodonida</taxon>
        <taxon>Bodonidae</taxon>
        <taxon>Bodo</taxon>
    </lineage>
</organism>
<proteinExistence type="inferred from homology"/>
<dbReference type="PRINTS" id="PR00193">
    <property type="entry name" value="MYOSINHEAVY"/>
</dbReference>
<keyword evidence="3 6" id="KW-0518">Myosin</keyword>
<keyword evidence="4 6" id="KW-0505">Motor protein</keyword>
<dbReference type="InterPro" id="IPR001609">
    <property type="entry name" value="Myosin_head_motor_dom-like"/>
</dbReference>
<evidence type="ECO:0000313" key="10">
    <source>
        <dbReference type="Proteomes" id="UP000051952"/>
    </source>
</evidence>
<accession>A0A0S4JJT9</accession>
<dbReference type="GO" id="GO:0000146">
    <property type="term" value="F:microfilament motor activity"/>
    <property type="evidence" value="ECO:0007669"/>
    <property type="project" value="TreeGrafter"/>
</dbReference>
<feature type="domain" description="Myosin motor" evidence="8">
    <location>
        <begin position="66"/>
        <end position="748"/>
    </location>
</feature>
<keyword evidence="10" id="KW-1185">Reference proteome</keyword>
<dbReference type="Pfam" id="PF00063">
    <property type="entry name" value="Myosin_head"/>
    <property type="match status" value="1"/>
</dbReference>
<evidence type="ECO:0000256" key="1">
    <source>
        <dbReference type="ARBA" id="ARBA00022741"/>
    </source>
</evidence>
<dbReference type="Gene3D" id="1.20.120.720">
    <property type="entry name" value="Myosin VI head, motor domain, U50 subdomain"/>
    <property type="match status" value="1"/>
</dbReference>
<evidence type="ECO:0000313" key="9">
    <source>
        <dbReference type="EMBL" id="CUG89451.1"/>
    </source>
</evidence>
<keyword evidence="5 6" id="KW-0009">Actin-binding</keyword>
<dbReference type="GO" id="GO:0007015">
    <property type="term" value="P:actin filament organization"/>
    <property type="evidence" value="ECO:0007669"/>
    <property type="project" value="TreeGrafter"/>
</dbReference>
<dbReference type="OrthoDB" id="6108017at2759"/>
<evidence type="ECO:0000256" key="6">
    <source>
        <dbReference type="PROSITE-ProRule" id="PRU00782"/>
    </source>
</evidence>
<evidence type="ECO:0000256" key="3">
    <source>
        <dbReference type="ARBA" id="ARBA00023123"/>
    </source>
</evidence>
<feature type="compositionally biased region" description="Polar residues" evidence="7">
    <location>
        <begin position="1060"/>
        <end position="1080"/>
    </location>
</feature>
<feature type="region of interest" description="Disordered" evidence="7">
    <location>
        <begin position="1056"/>
        <end position="1082"/>
    </location>
</feature>
<dbReference type="InterPro" id="IPR036961">
    <property type="entry name" value="Kinesin_motor_dom_sf"/>
</dbReference>
<protein>
    <submittedName>
        <fullName evidence="9">Myosin heavy chain MYA2-related, putative</fullName>
    </submittedName>
</protein>
<dbReference type="PROSITE" id="PS51456">
    <property type="entry name" value="MYOSIN_MOTOR"/>
    <property type="match status" value="1"/>
</dbReference>
<dbReference type="PANTHER" id="PTHR13140">
    <property type="entry name" value="MYOSIN"/>
    <property type="match status" value="1"/>
</dbReference>
<evidence type="ECO:0000256" key="2">
    <source>
        <dbReference type="ARBA" id="ARBA00022840"/>
    </source>
</evidence>
<name>A0A0S4JJT9_BODSA</name>
<dbReference type="Gene3D" id="1.20.5.4820">
    <property type="match status" value="1"/>
</dbReference>
<dbReference type="OMA" id="HEAFESH"/>
<dbReference type="InterPro" id="IPR027417">
    <property type="entry name" value="P-loop_NTPase"/>
</dbReference>
<dbReference type="GO" id="GO:0005524">
    <property type="term" value="F:ATP binding"/>
    <property type="evidence" value="ECO:0007669"/>
    <property type="project" value="UniProtKB-UniRule"/>
</dbReference>
<feature type="region of interest" description="Disordered" evidence="7">
    <location>
        <begin position="917"/>
        <end position="977"/>
    </location>
</feature>
<feature type="compositionally biased region" description="Basic and acidic residues" evidence="7">
    <location>
        <begin position="917"/>
        <end position="946"/>
    </location>
</feature>
<reference evidence="10" key="1">
    <citation type="submission" date="2015-09" db="EMBL/GenBank/DDBJ databases">
        <authorList>
            <consortium name="Pathogen Informatics"/>
        </authorList>
    </citation>
    <scope>NUCLEOTIDE SEQUENCE [LARGE SCALE GENOMIC DNA]</scope>
    <source>
        <strain evidence="10">Lake Konstanz</strain>
    </source>
</reference>
<dbReference type="Proteomes" id="UP000051952">
    <property type="component" value="Unassembled WGS sequence"/>
</dbReference>
<dbReference type="EMBL" id="CYKH01001740">
    <property type="protein sequence ID" value="CUG89451.1"/>
    <property type="molecule type" value="Genomic_DNA"/>
</dbReference>
<dbReference type="GO" id="GO:0016020">
    <property type="term" value="C:membrane"/>
    <property type="evidence" value="ECO:0007669"/>
    <property type="project" value="TreeGrafter"/>
</dbReference>
<dbReference type="Gene3D" id="3.40.850.10">
    <property type="entry name" value="Kinesin motor domain"/>
    <property type="match status" value="1"/>
</dbReference>
<dbReference type="AlphaFoldDB" id="A0A0S4JJT9"/>
<comment type="similarity">
    <text evidence="6">Belongs to the TRAFAC class myosin-kinesin ATPase superfamily. Myosin family.</text>
</comment>
<dbReference type="CDD" id="cd00124">
    <property type="entry name" value="MYSc"/>
    <property type="match status" value="1"/>
</dbReference>
<evidence type="ECO:0000256" key="5">
    <source>
        <dbReference type="ARBA" id="ARBA00023203"/>
    </source>
</evidence>
<gene>
    <name evidence="9" type="ORF">BSAL_21125</name>
</gene>
<dbReference type="VEuPathDB" id="TriTrypDB:BSAL_21125"/>
<sequence length="1108" mass="127672">MAKIVDNGTTVAFYSPEQAWVIGSVTAYDVKNKTYTCSSKDPPVVMDKLPGSTVKLWAPRVEYLEEDVHDLLQLTELHEASLLFCLKKRYLRNIVYTNIGPIVVALNPFNYEIPWYKDEKMHEYLSEGVVIERNLPHSWAVAHNTFWEMRENKQNQTVLISGESGAGKTEAAKIVAKYLGAVSTLTGTDAQKDAMQAVNKKILASSPILESFGNAKTVRNDNSSRFGKFAKMQFDRDGFLVGCHVTKYLLEKSRIITSSQNERVYHSFYQLAQGEAGKKFGIRNVKIYKALSAGGCTSIDGVDDAQDFLTTQQAMIDVGINDEERNSIFRIVAGILYLQNLEFTETEERTGKVARIDANLHTAVTRASELWEVSEERLVAELTSNTIVTRNEVTLKLLSRVQAQDMRDSVSKSTYDWLFNWLVEKINRTTDVEQKCQQWIGLLDIFGFEDFKINSFEQLCINSANENLQNHYNWHIFTEDMRECKEEGIDTTAVQFVDNKGCLDLLMTKNGIFSLLDEECARSGTEKNFLNVLNEKFGGTKQKSGDPYFGQALGKAMDNCFKIKHYAAEVQYVVDGFMDKNRDTLKENMKKVLKDSGNVFMASLVPALEDPNARPAAKLTVSGYFIRQLQELMGVITATNPHWIRCIKPHPNKLPLNFHGSGVMSQLRSAGVLDTVKVRKAGYPIRFANELFLRRYAILLTATHESSARAKIESIFKNQSIERSIGQLGKTKVFLRQEAFSKLNHAKDEATLEYSLMWQAVGRASMVRASLFGAYVQLHRARILEEKRQREEALRRQREEEERRKRAEEEERERQERLMKQQKYRSAVMIQKHVRGMLTRVAVVRHFLEMCRAKDEYSCDTELQKMRQFGVVDRRVKLLEDRHFERVKMTEKLHHNKGESKTNQMRRQKLVDWRETFQQRNEDQQKTVENQRKRDLEADKSRRKEAMSAMALKKSEDEARAAERRRATKTAREAAEERALADWQQDLAQADTRRLNKTMQQEETEVLFRMHHHRQFPTQRDGGIARAFETARAEFARQEWWADAREGRFQQMIEHRQHQSHGNTSLASPRPTITNPNAVLSPTERRLEAAHRERLLEDAMSLVYAGRR</sequence>
<keyword evidence="2 6" id="KW-0067">ATP-binding</keyword>
<feature type="region of interest" description="Disordered" evidence="7">
    <location>
        <begin position="789"/>
        <end position="816"/>
    </location>
</feature>
<dbReference type="GO" id="GO:0005737">
    <property type="term" value="C:cytoplasm"/>
    <property type="evidence" value="ECO:0007669"/>
    <property type="project" value="TreeGrafter"/>
</dbReference>
<evidence type="ECO:0000256" key="7">
    <source>
        <dbReference type="SAM" id="MobiDB-lite"/>
    </source>
</evidence>
<dbReference type="GO" id="GO:0051015">
    <property type="term" value="F:actin filament binding"/>
    <property type="evidence" value="ECO:0007669"/>
    <property type="project" value="TreeGrafter"/>
</dbReference>
<evidence type="ECO:0000256" key="4">
    <source>
        <dbReference type="ARBA" id="ARBA00023175"/>
    </source>
</evidence>
<dbReference type="PANTHER" id="PTHR13140:SF706">
    <property type="entry name" value="DILUTE CLASS UNCONVENTIONAL MYOSIN, ISOFORM C"/>
    <property type="match status" value="1"/>
</dbReference>
<dbReference type="SUPFAM" id="SSF52540">
    <property type="entry name" value="P-loop containing nucleoside triphosphate hydrolases"/>
    <property type="match status" value="1"/>
</dbReference>
<keyword evidence="1 6" id="KW-0547">Nucleotide-binding</keyword>
<evidence type="ECO:0000259" key="8">
    <source>
        <dbReference type="PROSITE" id="PS51456"/>
    </source>
</evidence>
<feature type="region of interest" description="Actin-binding" evidence="6">
    <location>
        <begin position="629"/>
        <end position="651"/>
    </location>
</feature>
<dbReference type="Gene3D" id="1.10.10.820">
    <property type="match status" value="1"/>
</dbReference>
<dbReference type="FunFam" id="1.10.10.820:FF:000001">
    <property type="entry name" value="Myosin heavy chain"/>
    <property type="match status" value="1"/>
</dbReference>
<feature type="binding site" evidence="6">
    <location>
        <begin position="162"/>
        <end position="169"/>
    </location>
    <ligand>
        <name>ATP</name>
        <dbReference type="ChEBI" id="CHEBI:30616"/>
    </ligand>
</feature>